<keyword evidence="2" id="KW-0378">Hydrolase</keyword>
<dbReference type="Pfam" id="PF01844">
    <property type="entry name" value="HNH"/>
    <property type="match status" value="1"/>
</dbReference>
<feature type="domain" description="HNH nuclease" evidence="1">
    <location>
        <begin position="23"/>
        <end position="72"/>
    </location>
</feature>
<dbReference type="Gene3D" id="1.10.30.50">
    <property type="match status" value="1"/>
</dbReference>
<dbReference type="GO" id="GO:0008270">
    <property type="term" value="F:zinc ion binding"/>
    <property type="evidence" value="ECO:0007669"/>
    <property type="project" value="InterPro"/>
</dbReference>
<accession>A0A350P625</accession>
<evidence type="ECO:0000313" key="3">
    <source>
        <dbReference type="Proteomes" id="UP000263517"/>
    </source>
</evidence>
<dbReference type="InterPro" id="IPR003615">
    <property type="entry name" value="HNH_nuc"/>
</dbReference>
<proteinExistence type="predicted"/>
<gene>
    <name evidence="2" type="ORF">DCW74_13525</name>
</gene>
<evidence type="ECO:0000313" key="2">
    <source>
        <dbReference type="EMBL" id="HAW76742.1"/>
    </source>
</evidence>
<organism evidence="2 3">
    <name type="scientific">Alteromonas australica</name>
    <dbReference type="NCBI Taxonomy" id="589873"/>
    <lineage>
        <taxon>Bacteria</taxon>
        <taxon>Pseudomonadati</taxon>
        <taxon>Pseudomonadota</taxon>
        <taxon>Gammaproteobacteria</taxon>
        <taxon>Alteromonadales</taxon>
        <taxon>Alteromonadaceae</taxon>
        <taxon>Alteromonas/Salinimonas group</taxon>
        <taxon>Alteromonas</taxon>
    </lineage>
</organism>
<dbReference type="SMART" id="SM00507">
    <property type="entry name" value="HNHc"/>
    <property type="match status" value="1"/>
</dbReference>
<dbReference type="InterPro" id="IPR052892">
    <property type="entry name" value="NA-targeting_endonuclease"/>
</dbReference>
<dbReference type="GO" id="GO:0004519">
    <property type="term" value="F:endonuclease activity"/>
    <property type="evidence" value="ECO:0007669"/>
    <property type="project" value="UniProtKB-KW"/>
</dbReference>
<name>A0A350P625_9ALTE</name>
<dbReference type="InterPro" id="IPR002711">
    <property type="entry name" value="HNH"/>
</dbReference>
<dbReference type="CDD" id="cd00085">
    <property type="entry name" value="HNHc"/>
    <property type="match status" value="1"/>
</dbReference>
<reference evidence="2 3" key="1">
    <citation type="journal article" date="2018" name="Nat. Biotechnol.">
        <title>A standardized bacterial taxonomy based on genome phylogeny substantially revises the tree of life.</title>
        <authorList>
            <person name="Parks D.H."/>
            <person name="Chuvochina M."/>
            <person name="Waite D.W."/>
            <person name="Rinke C."/>
            <person name="Skarshewski A."/>
            <person name="Chaumeil P.A."/>
            <person name="Hugenholtz P."/>
        </authorList>
    </citation>
    <scope>NUCLEOTIDE SEQUENCE [LARGE SCALE GENOMIC DNA]</scope>
    <source>
        <strain evidence="2">UBA11978</strain>
    </source>
</reference>
<dbReference type="PANTHER" id="PTHR33877:SF2">
    <property type="entry name" value="OS07G0170200 PROTEIN"/>
    <property type="match status" value="1"/>
</dbReference>
<protein>
    <submittedName>
        <fullName evidence="2">HNH endonuclease</fullName>
    </submittedName>
</protein>
<evidence type="ECO:0000259" key="1">
    <source>
        <dbReference type="SMART" id="SM00507"/>
    </source>
</evidence>
<dbReference type="PANTHER" id="PTHR33877">
    <property type="entry name" value="SLL1193 PROTEIN"/>
    <property type="match status" value="1"/>
</dbReference>
<dbReference type="EMBL" id="DNAN01000484">
    <property type="protein sequence ID" value="HAW76742.1"/>
    <property type="molecule type" value="Genomic_DNA"/>
</dbReference>
<sequence>MFATEREPLVLLVELTPRLAKRRFREEIYKAWDYNCGYCGKPATSLDHIVPKYRSGSSMRHNLLPCCRRCNANKASEPMEEWYRSQDFFEQVRLNAIIEWAKEDKIDLNSYTSQLKLGIA</sequence>
<comment type="caution">
    <text evidence="2">The sequence shown here is derived from an EMBL/GenBank/DDBJ whole genome shotgun (WGS) entry which is preliminary data.</text>
</comment>
<dbReference type="Proteomes" id="UP000263517">
    <property type="component" value="Unassembled WGS sequence"/>
</dbReference>
<dbReference type="GO" id="GO:0003676">
    <property type="term" value="F:nucleic acid binding"/>
    <property type="evidence" value="ECO:0007669"/>
    <property type="project" value="InterPro"/>
</dbReference>
<keyword evidence="2" id="KW-0255">Endonuclease</keyword>
<dbReference type="AlphaFoldDB" id="A0A350P625"/>
<keyword evidence="2" id="KW-0540">Nuclease</keyword>